<dbReference type="PANTHER" id="PTHR47734">
    <property type="entry name" value="T-CELL IMMUNORECEPTOR WITH IG AND ITIM DOMAINS PROTEIN, TIGIT"/>
    <property type="match status" value="1"/>
</dbReference>
<dbReference type="PaxDb" id="10116-ENSRNOP00000056377"/>
<dbReference type="InterPro" id="IPR036179">
    <property type="entry name" value="Ig-like_dom_sf"/>
</dbReference>
<reference evidence="4" key="1">
    <citation type="submission" date="2024-01" db="EMBL/GenBank/DDBJ databases">
        <title>GRCr8: a new rat reference genome assembly contstructed from accurate long reads and long range scaffolding.</title>
        <authorList>
            <person name="Doris P.A."/>
            <person name="Kalbfleisch T."/>
            <person name="Li K."/>
            <person name="Howe K."/>
            <person name="Wood J."/>
        </authorList>
    </citation>
    <scope>NUCLEOTIDE SEQUENCE [LARGE SCALE GENOMIC DNA]</scope>
    <source>
        <strain evidence="4">Brown Norway</strain>
    </source>
</reference>
<dbReference type="STRING" id="10116.ENSRNOP00000074881"/>
<dbReference type="InterPro" id="IPR003599">
    <property type="entry name" value="Ig_sub"/>
</dbReference>
<evidence type="ECO:0000313" key="5">
    <source>
        <dbReference type="Proteomes" id="UP000002494"/>
    </source>
</evidence>
<keyword evidence="1" id="KW-0472">Membrane</keyword>
<reference evidence="4" key="3">
    <citation type="submission" date="2025-09" db="UniProtKB">
        <authorList>
            <consortium name="Ensembl"/>
        </authorList>
    </citation>
    <scope>IDENTIFICATION</scope>
    <source>
        <strain evidence="4">Brown Norway</strain>
    </source>
</reference>
<dbReference type="SMART" id="SM00409">
    <property type="entry name" value="IG"/>
    <property type="match status" value="1"/>
</dbReference>
<sequence length="241" mass="26273">MHGWMLLVWVQGLTETAFLAAGATAGTMETKGNISAEEGGSVVLQCHFSSDTAEVTQVNWEQRDQLLAVYSVDLGWYVPSVFSDRVVPGPSLGLTFQSLTTNDTGEYFCTYHTYPDGIYKGRIFLKVQESSAHFQIALPGGTMAAVLGLICLMATGVTVLARKKSIRMHSVESGLGRTEAEPQEWNLRILLSPSGPVQTQAAPADLCGEQTEDDYTDPQDYFNVLSYRSLESFIALSKTGQ</sequence>
<keyword evidence="1" id="KW-0812">Transmembrane</keyword>
<feature type="transmembrane region" description="Helical" evidence="1">
    <location>
        <begin position="136"/>
        <end position="161"/>
    </location>
</feature>
<feature type="domain" description="Ig-like" evidence="3">
    <location>
        <begin position="25"/>
        <end position="110"/>
    </location>
</feature>
<gene>
    <name evidence="4 6" type="primary">Tigit</name>
</gene>
<dbReference type="PROSITE" id="PS50835">
    <property type="entry name" value="IG_LIKE"/>
    <property type="match status" value="1"/>
</dbReference>
<evidence type="ECO:0000313" key="4">
    <source>
        <dbReference type="Ensembl" id="ENSRNOP00000074881.3"/>
    </source>
</evidence>
<evidence type="ECO:0000259" key="3">
    <source>
        <dbReference type="PROSITE" id="PS50835"/>
    </source>
</evidence>
<dbReference type="GO" id="GO:0005886">
    <property type="term" value="C:plasma membrane"/>
    <property type="evidence" value="ECO:0000266"/>
    <property type="project" value="RGD"/>
</dbReference>
<dbReference type="AlphaFoldDB" id="D3ZTQ2"/>
<dbReference type="AGR" id="RGD:1563191"/>
<dbReference type="Pfam" id="PF07686">
    <property type="entry name" value="V-set"/>
    <property type="match status" value="1"/>
</dbReference>
<keyword evidence="2" id="KW-0732">Signal</keyword>
<dbReference type="SUPFAM" id="SSF48726">
    <property type="entry name" value="Immunoglobulin"/>
    <property type="match status" value="1"/>
</dbReference>
<dbReference type="GO" id="GO:0005102">
    <property type="term" value="F:signaling receptor binding"/>
    <property type="evidence" value="ECO:0000266"/>
    <property type="project" value="RGD"/>
</dbReference>
<proteinExistence type="predicted"/>
<dbReference type="RGD" id="1563191">
    <property type="gene designation" value="Tigit"/>
</dbReference>
<dbReference type="HOGENOM" id="CLU_073090_0_0_1"/>
<accession>D3ZTQ2</accession>
<dbReference type="InterPro" id="IPR042948">
    <property type="entry name" value="TIGIT"/>
</dbReference>
<dbReference type="GeneID" id="363784"/>
<organism evidence="4 5">
    <name type="scientific">Rattus norvegicus</name>
    <name type="common">Rat</name>
    <dbReference type="NCBI Taxonomy" id="10116"/>
    <lineage>
        <taxon>Eukaryota</taxon>
        <taxon>Metazoa</taxon>
        <taxon>Chordata</taxon>
        <taxon>Craniata</taxon>
        <taxon>Vertebrata</taxon>
        <taxon>Euteleostomi</taxon>
        <taxon>Mammalia</taxon>
        <taxon>Eutheria</taxon>
        <taxon>Euarchontoglires</taxon>
        <taxon>Glires</taxon>
        <taxon>Rodentia</taxon>
        <taxon>Myomorpha</taxon>
        <taxon>Muroidea</taxon>
        <taxon>Muridae</taxon>
        <taxon>Murinae</taxon>
        <taxon>Rattus</taxon>
    </lineage>
</organism>
<protein>
    <submittedName>
        <fullName evidence="4">T cell immunoreceptor with Ig and ITIM domains</fullName>
    </submittedName>
</protein>
<feature type="signal peptide" evidence="2">
    <location>
        <begin position="1"/>
        <end position="16"/>
    </location>
</feature>
<dbReference type="GO" id="GO:0042802">
    <property type="term" value="F:identical protein binding"/>
    <property type="evidence" value="ECO:0000266"/>
    <property type="project" value="RGD"/>
</dbReference>
<keyword evidence="5" id="KW-1185">Reference proteome</keyword>
<dbReference type="RefSeq" id="NP_001417720.1">
    <property type="nucleotide sequence ID" value="NM_001430791.1"/>
</dbReference>
<dbReference type="InterPro" id="IPR013783">
    <property type="entry name" value="Ig-like_fold"/>
</dbReference>
<evidence type="ECO:0000256" key="1">
    <source>
        <dbReference type="SAM" id="Phobius"/>
    </source>
</evidence>
<dbReference type="InterPro" id="IPR007110">
    <property type="entry name" value="Ig-like_dom"/>
</dbReference>
<dbReference type="GO" id="GO:0009986">
    <property type="term" value="C:cell surface"/>
    <property type="evidence" value="ECO:0000266"/>
    <property type="project" value="RGD"/>
</dbReference>
<dbReference type="GO" id="GO:0042267">
    <property type="term" value="P:natural killer cell mediated cytotoxicity"/>
    <property type="evidence" value="ECO:0000266"/>
    <property type="project" value="RGD"/>
</dbReference>
<dbReference type="GO" id="GO:0032695">
    <property type="term" value="P:negative regulation of interleukin-12 production"/>
    <property type="evidence" value="ECO:0000266"/>
    <property type="project" value="RGD"/>
</dbReference>
<feature type="chain" id="PRO_5046213664" evidence="2">
    <location>
        <begin position="17"/>
        <end position="241"/>
    </location>
</feature>
<name>D3ZTQ2_RAT</name>
<dbReference type="GeneTree" id="ENSGT00390000012671"/>
<evidence type="ECO:0000256" key="2">
    <source>
        <dbReference type="SAM" id="SignalP"/>
    </source>
</evidence>
<dbReference type="eggNOG" id="ENOG502SQW2">
    <property type="taxonomic scope" value="Eukaryota"/>
</dbReference>
<evidence type="ECO:0000313" key="6">
    <source>
        <dbReference type="RGD" id="1563191"/>
    </source>
</evidence>
<keyword evidence="1" id="KW-1133">Transmembrane helix</keyword>
<dbReference type="OMA" id="TSTWFQI"/>
<dbReference type="GO" id="GO:0038023">
    <property type="term" value="F:signaling receptor activity"/>
    <property type="evidence" value="ECO:0000266"/>
    <property type="project" value="RGD"/>
</dbReference>
<dbReference type="GO" id="GO:0050868">
    <property type="term" value="P:negative regulation of T cell activation"/>
    <property type="evidence" value="ECO:0000266"/>
    <property type="project" value="RGD"/>
</dbReference>
<dbReference type="SMR" id="D3ZTQ2"/>
<dbReference type="InParanoid" id="D3ZTQ2"/>
<dbReference type="GO" id="GO:0045953">
    <property type="term" value="P:negative regulation of natural killer cell mediated cytotoxicity"/>
    <property type="evidence" value="ECO:0000266"/>
    <property type="project" value="RGD"/>
</dbReference>
<dbReference type="PANTHER" id="PTHR47734:SF1">
    <property type="entry name" value="T-CELL IMMUNORECEPTOR WITH IG AND ITIM DOMAINS"/>
    <property type="match status" value="1"/>
</dbReference>
<dbReference type="Proteomes" id="UP000002494">
    <property type="component" value="Chromosome 11"/>
</dbReference>
<dbReference type="InterPro" id="IPR013106">
    <property type="entry name" value="Ig_V-set"/>
</dbReference>
<reference evidence="4" key="2">
    <citation type="submission" date="2025-08" db="UniProtKB">
        <authorList>
            <consortium name="Ensembl"/>
        </authorList>
    </citation>
    <scope>IDENTIFICATION</scope>
    <source>
        <strain evidence="4">Brown Norway</strain>
    </source>
</reference>
<dbReference type="Bgee" id="ENSRNOG00000056574">
    <property type="expression patterns" value="Expressed in thymus and 7 other cell types or tissues"/>
</dbReference>
<dbReference type="FunCoup" id="D3ZTQ2">
    <property type="interactions" value="423"/>
</dbReference>
<dbReference type="Ensembl" id="ENSRNOT00000078921.4">
    <property type="protein sequence ID" value="ENSRNOP00000074881.3"/>
    <property type="gene ID" value="ENSRNOG00000056574.4"/>
</dbReference>
<dbReference type="Gene3D" id="2.60.40.10">
    <property type="entry name" value="Immunoglobulins"/>
    <property type="match status" value="1"/>
</dbReference>
<dbReference type="GO" id="GO:0032733">
    <property type="term" value="P:positive regulation of interleukin-10 production"/>
    <property type="evidence" value="ECO:0000266"/>
    <property type="project" value="RGD"/>
</dbReference>